<dbReference type="Pfam" id="PF22422">
    <property type="entry name" value="MGH1-like_GH"/>
    <property type="match status" value="1"/>
</dbReference>
<protein>
    <recommendedName>
        <fullName evidence="5">Amylo-alpha-1,6-glucosidase</fullName>
    </recommendedName>
</protein>
<keyword evidence="4" id="KW-1185">Reference proteome</keyword>
<organism evidence="3 4">
    <name type="scientific">Kineococcus aurantiacus</name>
    <dbReference type="NCBI Taxonomy" id="37633"/>
    <lineage>
        <taxon>Bacteria</taxon>
        <taxon>Bacillati</taxon>
        <taxon>Actinomycetota</taxon>
        <taxon>Actinomycetes</taxon>
        <taxon>Kineosporiales</taxon>
        <taxon>Kineosporiaceae</taxon>
        <taxon>Kineococcus</taxon>
    </lineage>
</organism>
<dbReference type="Pfam" id="PF14742">
    <property type="entry name" value="GDE_N_bis"/>
    <property type="match status" value="1"/>
</dbReference>
<dbReference type="Proteomes" id="UP000521922">
    <property type="component" value="Unassembled WGS sequence"/>
</dbReference>
<dbReference type="Gene3D" id="1.50.10.10">
    <property type="match status" value="1"/>
</dbReference>
<dbReference type="InterPro" id="IPR008928">
    <property type="entry name" value="6-hairpin_glycosidase_sf"/>
</dbReference>
<proteinExistence type="predicted"/>
<reference evidence="3 4" key="1">
    <citation type="submission" date="2020-07" db="EMBL/GenBank/DDBJ databases">
        <title>Sequencing the genomes of 1000 actinobacteria strains.</title>
        <authorList>
            <person name="Klenk H.-P."/>
        </authorList>
    </citation>
    <scope>NUCLEOTIDE SEQUENCE [LARGE SCALE GENOMIC DNA]</scope>
    <source>
        <strain evidence="3 4">DSM 7487</strain>
    </source>
</reference>
<evidence type="ECO:0008006" key="5">
    <source>
        <dbReference type="Google" id="ProtNLM"/>
    </source>
</evidence>
<feature type="domain" description="Putative glycogen debranching enzyme N-terminal" evidence="1">
    <location>
        <begin position="19"/>
        <end position="193"/>
    </location>
</feature>
<dbReference type="EMBL" id="JACCBB010000001">
    <property type="protein sequence ID" value="NYD22858.1"/>
    <property type="molecule type" value="Genomic_DNA"/>
</dbReference>
<evidence type="ECO:0000313" key="3">
    <source>
        <dbReference type="EMBL" id="NYD22858.1"/>
    </source>
</evidence>
<name>A0A7Y9DLM2_9ACTN</name>
<dbReference type="AlphaFoldDB" id="A0A7Y9DLM2"/>
<dbReference type="GO" id="GO:0005975">
    <property type="term" value="P:carbohydrate metabolic process"/>
    <property type="evidence" value="ECO:0007669"/>
    <property type="project" value="InterPro"/>
</dbReference>
<comment type="caution">
    <text evidence="3">The sequence shown here is derived from an EMBL/GenBank/DDBJ whole genome shotgun (WGS) entry which is preliminary data.</text>
</comment>
<gene>
    <name evidence="3" type="ORF">BJ968_002398</name>
</gene>
<evidence type="ECO:0000259" key="2">
    <source>
        <dbReference type="Pfam" id="PF22422"/>
    </source>
</evidence>
<dbReference type="InterPro" id="IPR032856">
    <property type="entry name" value="GDE_N_bis"/>
</dbReference>
<evidence type="ECO:0000259" key="1">
    <source>
        <dbReference type="Pfam" id="PF14742"/>
    </source>
</evidence>
<dbReference type="SUPFAM" id="SSF48208">
    <property type="entry name" value="Six-hairpin glycosidases"/>
    <property type="match status" value="1"/>
</dbReference>
<dbReference type="InterPro" id="IPR054491">
    <property type="entry name" value="MGH1-like_GH"/>
</dbReference>
<feature type="domain" description="Mannosylglycerate hydrolase MGH1-like glycoside hydrolase" evidence="2">
    <location>
        <begin position="392"/>
        <end position="575"/>
    </location>
</feature>
<evidence type="ECO:0000313" key="4">
    <source>
        <dbReference type="Proteomes" id="UP000521922"/>
    </source>
</evidence>
<sequence length="637" mass="66579">MADDVRPPWLSDLVCAVSAPTQVWCGPDGEVDGARGVEGFWHGDVRVVRSAVLTVDGERVTTVLLAPDGVAAVFTAAVPRHVTGPVPDPVVRVDRRRTVAPGVGREEVVVTSVAPEPLRCVVSVTLTSDLGPMDAVRGGRPTPVLAPGDGPVWSGDGVRAEVVAPGARVCVAGTEVVLTWDVDLAPGASWRGSWEVRAHDERAVVVGPASPAGWAQRWSVACPDVRLERWVQRALADLEGLRAAHADHPDDVFVAAGAPWYLTLFGRDALWTARMLLPLGWETAASTLRVLAAFQGVRTDPATAEEPGKVLHEVRRGTAEHGGGMSLPPVYYGTVDATSLWVCLLHEAWRAGMPDAEVAGLLPNLEAALAWQSGVGEGFLRYADPTGRGLANQGWKDSADSVQWHAGGLADPPVALCEVQAYAYEAALAGAEVLEHFGRDATAHRAWAARLRTRFRDRFWVHPSGGPSPASFPAIALDGAGRAVDSLTSNVGHLLGTGLLDAEEAAVVAAHLASPEMSAGFGLRTLSSRAAGFSPLSYHCGSVWAHDTAIAVTGLVRDGFADAVVPLVEGLLAAAEAFGYRVPELHAGDARDEVPAPVPYPASCRPQAWSAAAAVAVAAACAQAPGSALPAVTITAR</sequence>
<accession>A0A7Y9DLM2</accession>
<dbReference type="InterPro" id="IPR012341">
    <property type="entry name" value="6hp_glycosidase-like_sf"/>
</dbReference>
<dbReference type="RefSeq" id="WP_179752150.1">
    <property type="nucleotide sequence ID" value="NZ_BAAAGN010000037.1"/>
</dbReference>